<sequence length="118" mass="12829">MRYGVRSGGYIIKVGGTLVVLYALVTLQDGVRVFTITRVLRTRRRVVVPGVVSEHPPLYNWQQGSAPALPTTPAAAHRCWRTAPPVHDGPPVFVRGHSVSRSSCSSAPPGEGQRRFSL</sequence>
<feature type="transmembrane region" description="Helical" evidence="2">
    <location>
        <begin position="12"/>
        <end position="35"/>
    </location>
</feature>
<dbReference type="EMBL" id="JANPWB010000008">
    <property type="protein sequence ID" value="KAJ1160848.1"/>
    <property type="molecule type" value="Genomic_DNA"/>
</dbReference>
<keyword evidence="2" id="KW-0472">Membrane</keyword>
<evidence type="ECO:0000256" key="2">
    <source>
        <dbReference type="SAM" id="Phobius"/>
    </source>
</evidence>
<reference evidence="3" key="1">
    <citation type="journal article" date="2022" name="bioRxiv">
        <title>Sequencing and chromosome-scale assembly of the giantPleurodeles waltlgenome.</title>
        <authorList>
            <person name="Brown T."/>
            <person name="Elewa A."/>
            <person name="Iarovenko S."/>
            <person name="Subramanian E."/>
            <person name="Araus A.J."/>
            <person name="Petzold A."/>
            <person name="Susuki M."/>
            <person name="Suzuki K.-i.T."/>
            <person name="Hayashi T."/>
            <person name="Toyoda A."/>
            <person name="Oliveira C."/>
            <person name="Osipova E."/>
            <person name="Leigh N.D."/>
            <person name="Simon A."/>
            <person name="Yun M.H."/>
        </authorList>
    </citation>
    <scope>NUCLEOTIDE SEQUENCE</scope>
    <source>
        <strain evidence="3">20211129_DDA</strain>
        <tissue evidence="3">Liver</tissue>
    </source>
</reference>
<dbReference type="AlphaFoldDB" id="A0AAV7SCP8"/>
<keyword evidence="2" id="KW-1133">Transmembrane helix</keyword>
<gene>
    <name evidence="3" type="ORF">NDU88_001341</name>
</gene>
<evidence type="ECO:0000313" key="3">
    <source>
        <dbReference type="EMBL" id="KAJ1160848.1"/>
    </source>
</evidence>
<evidence type="ECO:0000256" key="1">
    <source>
        <dbReference type="SAM" id="MobiDB-lite"/>
    </source>
</evidence>
<dbReference type="Proteomes" id="UP001066276">
    <property type="component" value="Chromosome 4_2"/>
</dbReference>
<protein>
    <recommendedName>
        <fullName evidence="5">Secreted protein</fullName>
    </recommendedName>
</protein>
<feature type="region of interest" description="Disordered" evidence="1">
    <location>
        <begin position="97"/>
        <end position="118"/>
    </location>
</feature>
<name>A0AAV7SCP8_PLEWA</name>
<proteinExistence type="predicted"/>
<keyword evidence="4" id="KW-1185">Reference proteome</keyword>
<accession>A0AAV7SCP8</accession>
<evidence type="ECO:0008006" key="5">
    <source>
        <dbReference type="Google" id="ProtNLM"/>
    </source>
</evidence>
<keyword evidence="2" id="KW-0812">Transmembrane</keyword>
<organism evidence="3 4">
    <name type="scientific">Pleurodeles waltl</name>
    <name type="common">Iberian ribbed newt</name>
    <dbReference type="NCBI Taxonomy" id="8319"/>
    <lineage>
        <taxon>Eukaryota</taxon>
        <taxon>Metazoa</taxon>
        <taxon>Chordata</taxon>
        <taxon>Craniata</taxon>
        <taxon>Vertebrata</taxon>
        <taxon>Euteleostomi</taxon>
        <taxon>Amphibia</taxon>
        <taxon>Batrachia</taxon>
        <taxon>Caudata</taxon>
        <taxon>Salamandroidea</taxon>
        <taxon>Salamandridae</taxon>
        <taxon>Pleurodelinae</taxon>
        <taxon>Pleurodeles</taxon>
    </lineage>
</organism>
<evidence type="ECO:0000313" key="4">
    <source>
        <dbReference type="Proteomes" id="UP001066276"/>
    </source>
</evidence>
<comment type="caution">
    <text evidence="3">The sequence shown here is derived from an EMBL/GenBank/DDBJ whole genome shotgun (WGS) entry which is preliminary data.</text>
</comment>